<gene>
    <name evidence="2" type="ORF">ACFY35_47700</name>
</gene>
<evidence type="ECO:0008006" key="4">
    <source>
        <dbReference type="Google" id="ProtNLM"/>
    </source>
</evidence>
<keyword evidence="1" id="KW-0812">Transmembrane</keyword>
<protein>
    <recommendedName>
        <fullName evidence="4">DUF4367 domain-containing protein</fullName>
    </recommendedName>
</protein>
<accession>A0ABW6WVX4</accession>
<feature type="transmembrane region" description="Helical" evidence="1">
    <location>
        <begin position="47"/>
        <end position="66"/>
    </location>
</feature>
<comment type="caution">
    <text evidence="2">The sequence shown here is derived from an EMBL/GenBank/DDBJ whole genome shotgun (WGS) entry which is preliminary data.</text>
</comment>
<organism evidence="2 3">
    <name type="scientific">Paractinoplanes globisporus</name>
    <dbReference type="NCBI Taxonomy" id="113565"/>
    <lineage>
        <taxon>Bacteria</taxon>
        <taxon>Bacillati</taxon>
        <taxon>Actinomycetota</taxon>
        <taxon>Actinomycetes</taxon>
        <taxon>Micromonosporales</taxon>
        <taxon>Micromonosporaceae</taxon>
        <taxon>Paractinoplanes</taxon>
    </lineage>
</organism>
<evidence type="ECO:0000313" key="2">
    <source>
        <dbReference type="EMBL" id="MFF5297168.1"/>
    </source>
</evidence>
<evidence type="ECO:0000313" key="3">
    <source>
        <dbReference type="Proteomes" id="UP001602245"/>
    </source>
</evidence>
<dbReference type="Proteomes" id="UP001602245">
    <property type="component" value="Unassembled WGS sequence"/>
</dbReference>
<keyword evidence="3" id="KW-1185">Reference proteome</keyword>
<evidence type="ECO:0000256" key="1">
    <source>
        <dbReference type="SAM" id="Phobius"/>
    </source>
</evidence>
<dbReference type="EMBL" id="JBIAZU010000010">
    <property type="protein sequence ID" value="MFF5297168.1"/>
    <property type="molecule type" value="Genomic_DNA"/>
</dbReference>
<keyword evidence="1" id="KW-0472">Membrane</keyword>
<dbReference type="RefSeq" id="WP_387698503.1">
    <property type="nucleotide sequence ID" value="NZ_JBIAZU010000010.1"/>
</dbReference>
<sequence length="217" mass="23187">MMSPDADLRSQLRRALSDAAEAVDPPVGALLEEATVRGRRNLRYRRAAVLATMLAVAAIPLGIVGLRGESGPTTVDAVAPSRAELIGTWQTPSLAAGNWAVTYQRAGGSDAEARAFLGPPMDGPAKEYRIVLRVTPTEWALFVSADGRELEAGWQGGYRLDGPLIEVRATGDACEATYRLTLSDQSLRVSVLTDDCGPTDLLAQRTIYETAAFQRSG</sequence>
<keyword evidence="1" id="KW-1133">Transmembrane helix</keyword>
<name>A0ABW6WVX4_9ACTN</name>
<proteinExistence type="predicted"/>
<reference evidence="2 3" key="1">
    <citation type="submission" date="2024-10" db="EMBL/GenBank/DDBJ databases">
        <title>The Natural Products Discovery Center: Release of the First 8490 Sequenced Strains for Exploring Actinobacteria Biosynthetic Diversity.</title>
        <authorList>
            <person name="Kalkreuter E."/>
            <person name="Kautsar S.A."/>
            <person name="Yang D."/>
            <person name="Bader C.D."/>
            <person name="Teijaro C.N."/>
            <person name="Fluegel L."/>
            <person name="Davis C.M."/>
            <person name="Simpson J.R."/>
            <person name="Lauterbach L."/>
            <person name="Steele A.D."/>
            <person name="Gui C."/>
            <person name="Meng S."/>
            <person name="Li G."/>
            <person name="Viehrig K."/>
            <person name="Ye F."/>
            <person name="Su P."/>
            <person name="Kiefer A.F."/>
            <person name="Nichols A."/>
            <person name="Cepeda A.J."/>
            <person name="Yan W."/>
            <person name="Fan B."/>
            <person name="Jiang Y."/>
            <person name="Adhikari A."/>
            <person name="Zheng C.-J."/>
            <person name="Schuster L."/>
            <person name="Cowan T.M."/>
            <person name="Smanski M.J."/>
            <person name="Chevrette M.G."/>
            <person name="De Carvalho L.P.S."/>
            <person name="Shen B."/>
        </authorList>
    </citation>
    <scope>NUCLEOTIDE SEQUENCE [LARGE SCALE GENOMIC DNA]</scope>
    <source>
        <strain evidence="2 3">NPDC000087</strain>
    </source>
</reference>